<dbReference type="SUPFAM" id="SSF52540">
    <property type="entry name" value="P-loop containing nucleoside triphosphate hydrolases"/>
    <property type="match status" value="1"/>
</dbReference>
<evidence type="ECO:0000313" key="4">
    <source>
        <dbReference type="Proteomes" id="UP001356427"/>
    </source>
</evidence>
<accession>A0AAN8R5G2</accession>
<dbReference type="GO" id="GO:0008017">
    <property type="term" value="F:microtubule binding"/>
    <property type="evidence" value="ECO:0007669"/>
    <property type="project" value="InterPro"/>
</dbReference>
<comment type="caution">
    <text evidence="1">Lacks conserved residue(s) required for the propagation of feature annotation.</text>
</comment>
<dbReference type="PROSITE" id="PS50067">
    <property type="entry name" value="KINESIN_MOTOR_2"/>
    <property type="match status" value="1"/>
</dbReference>
<sequence>MDCYFKLGVVISGSKYVTFCLCSSSLMFVNISPEADRFPETLNSLRFASKVKDCVIGTASANEVKAHKK</sequence>
<dbReference type="GO" id="GO:0005524">
    <property type="term" value="F:ATP binding"/>
    <property type="evidence" value="ECO:0007669"/>
    <property type="project" value="InterPro"/>
</dbReference>
<reference evidence="3 4" key="1">
    <citation type="submission" date="2021-04" db="EMBL/GenBank/DDBJ databases">
        <authorList>
            <person name="De Guttry C."/>
            <person name="Zahm M."/>
            <person name="Klopp C."/>
            <person name="Cabau C."/>
            <person name="Louis A."/>
            <person name="Berthelot C."/>
            <person name="Parey E."/>
            <person name="Roest Crollius H."/>
            <person name="Montfort J."/>
            <person name="Robinson-Rechavi M."/>
            <person name="Bucao C."/>
            <person name="Bouchez O."/>
            <person name="Gislard M."/>
            <person name="Lluch J."/>
            <person name="Milhes M."/>
            <person name="Lampietro C."/>
            <person name="Lopez Roques C."/>
            <person name="Donnadieu C."/>
            <person name="Braasch I."/>
            <person name="Desvignes T."/>
            <person name="Postlethwait J."/>
            <person name="Bobe J."/>
            <person name="Wedekind C."/>
            <person name="Guiguen Y."/>
        </authorList>
    </citation>
    <scope>NUCLEOTIDE SEQUENCE [LARGE SCALE GENOMIC DNA]</scope>
    <source>
        <strain evidence="3">Cs_M1</strain>
        <tissue evidence="3">Blood</tissue>
    </source>
</reference>
<evidence type="ECO:0000313" key="3">
    <source>
        <dbReference type="EMBL" id="KAK6325926.1"/>
    </source>
</evidence>
<evidence type="ECO:0000256" key="1">
    <source>
        <dbReference type="PROSITE-ProRule" id="PRU00283"/>
    </source>
</evidence>
<dbReference type="GO" id="GO:0003777">
    <property type="term" value="F:microtubule motor activity"/>
    <property type="evidence" value="ECO:0007669"/>
    <property type="project" value="InterPro"/>
</dbReference>
<protein>
    <recommendedName>
        <fullName evidence="2">Kinesin motor domain-containing protein</fullName>
    </recommendedName>
</protein>
<name>A0AAN8R5G2_9TELE</name>
<comment type="caution">
    <text evidence="3">The sequence shown here is derived from an EMBL/GenBank/DDBJ whole genome shotgun (WGS) entry which is preliminary data.</text>
</comment>
<dbReference type="AlphaFoldDB" id="A0AAN8R5G2"/>
<comment type="similarity">
    <text evidence="1">Belongs to the TRAFAC class myosin-kinesin ATPase superfamily. Kinesin family.</text>
</comment>
<dbReference type="GO" id="GO:0007018">
    <property type="term" value="P:microtubule-based movement"/>
    <property type="evidence" value="ECO:0007669"/>
    <property type="project" value="InterPro"/>
</dbReference>
<dbReference type="Gene3D" id="1.20.58.1980">
    <property type="match status" value="1"/>
</dbReference>
<dbReference type="EMBL" id="JAGTTL010000003">
    <property type="protein sequence ID" value="KAK6325926.1"/>
    <property type="molecule type" value="Genomic_DNA"/>
</dbReference>
<gene>
    <name evidence="3" type="ORF">J4Q44_G00052680</name>
</gene>
<organism evidence="3 4">
    <name type="scientific">Coregonus suidteri</name>
    <dbReference type="NCBI Taxonomy" id="861788"/>
    <lineage>
        <taxon>Eukaryota</taxon>
        <taxon>Metazoa</taxon>
        <taxon>Chordata</taxon>
        <taxon>Craniata</taxon>
        <taxon>Vertebrata</taxon>
        <taxon>Euteleostomi</taxon>
        <taxon>Actinopterygii</taxon>
        <taxon>Neopterygii</taxon>
        <taxon>Teleostei</taxon>
        <taxon>Protacanthopterygii</taxon>
        <taxon>Salmoniformes</taxon>
        <taxon>Salmonidae</taxon>
        <taxon>Coregoninae</taxon>
        <taxon>Coregonus</taxon>
    </lineage>
</organism>
<proteinExistence type="inferred from homology"/>
<dbReference type="Proteomes" id="UP001356427">
    <property type="component" value="Unassembled WGS sequence"/>
</dbReference>
<keyword evidence="4" id="KW-1185">Reference proteome</keyword>
<dbReference type="InterPro" id="IPR001752">
    <property type="entry name" value="Kinesin_motor_dom"/>
</dbReference>
<feature type="domain" description="Kinesin motor" evidence="2">
    <location>
        <begin position="1"/>
        <end position="54"/>
    </location>
</feature>
<dbReference type="InterPro" id="IPR027417">
    <property type="entry name" value="P-loop_NTPase"/>
</dbReference>
<evidence type="ECO:0000259" key="2">
    <source>
        <dbReference type="PROSITE" id="PS50067"/>
    </source>
</evidence>